<dbReference type="Proteomes" id="UP000018144">
    <property type="component" value="Unassembled WGS sequence"/>
</dbReference>
<dbReference type="AlphaFoldDB" id="U4LGQ4"/>
<dbReference type="EMBL" id="HF935534">
    <property type="protein sequence ID" value="CCX31093.1"/>
    <property type="molecule type" value="Genomic_DNA"/>
</dbReference>
<reference evidence="1 2" key="1">
    <citation type="journal article" date="2013" name="PLoS Genet.">
        <title>The genome and development-dependent transcriptomes of Pyronema confluens: a window into fungal evolution.</title>
        <authorList>
            <person name="Traeger S."/>
            <person name="Altegoer F."/>
            <person name="Freitag M."/>
            <person name="Gabaldon T."/>
            <person name="Kempken F."/>
            <person name="Kumar A."/>
            <person name="Marcet-Houben M."/>
            <person name="Poggeler S."/>
            <person name="Stajich J.E."/>
            <person name="Nowrousian M."/>
        </authorList>
    </citation>
    <scope>NUCLEOTIDE SEQUENCE [LARGE SCALE GENOMIC DNA]</scope>
    <source>
        <strain evidence="2">CBS 100304</strain>
        <tissue evidence="1">Vegetative mycelium</tissue>
    </source>
</reference>
<sequence>MSEFSIPFLDLNHKRDCTLYTPDLFQHPLLKLSPKKIGVQELFNNYMMADRHGEYSIPCLIPTSPIDYSIDCGNSKTLGWICFECHQSSKWHWSTQLEPIERIRFPVEDIIKQARSEQISRHECVNRRLPNCAAVLCVYEDGYFQKDEEHLLSESKDKVEHWVAIWDEESSKMRKPPPKHVFKVPSPEGSEAGLLQQPGCGAKEFTGFWSDEEEPLGPWED</sequence>
<dbReference type="OrthoDB" id="10331773at2759"/>
<keyword evidence="2" id="KW-1185">Reference proteome</keyword>
<gene>
    <name evidence="1" type="ORF">PCON_09921</name>
</gene>
<name>U4LGQ4_PYROM</name>
<organism evidence="1 2">
    <name type="scientific">Pyronema omphalodes (strain CBS 100304)</name>
    <name type="common">Pyronema confluens</name>
    <dbReference type="NCBI Taxonomy" id="1076935"/>
    <lineage>
        <taxon>Eukaryota</taxon>
        <taxon>Fungi</taxon>
        <taxon>Dikarya</taxon>
        <taxon>Ascomycota</taxon>
        <taxon>Pezizomycotina</taxon>
        <taxon>Pezizomycetes</taxon>
        <taxon>Pezizales</taxon>
        <taxon>Pyronemataceae</taxon>
        <taxon>Pyronema</taxon>
    </lineage>
</organism>
<proteinExistence type="predicted"/>
<accession>U4LGQ4</accession>
<evidence type="ECO:0000313" key="2">
    <source>
        <dbReference type="Proteomes" id="UP000018144"/>
    </source>
</evidence>
<protein>
    <submittedName>
        <fullName evidence="1">Uncharacterized protein</fullName>
    </submittedName>
</protein>
<evidence type="ECO:0000313" key="1">
    <source>
        <dbReference type="EMBL" id="CCX31093.1"/>
    </source>
</evidence>